<dbReference type="InterPro" id="IPR002645">
    <property type="entry name" value="STAS_dom"/>
</dbReference>
<sequence>MYGDPEIVTSDVTGPTGERVLLVSVRGDVDYDNGDALEKALRERPEGAAHLVLDLSGTGFADSTILHLLLDAQRAHRAAGGSLVVAGPFSDIVQRLFQVTGTLTFFTVAESVDEAMDLFGAEQ</sequence>
<dbReference type="Proteomes" id="UP000772196">
    <property type="component" value="Unassembled WGS sequence"/>
</dbReference>
<protein>
    <submittedName>
        <fullName evidence="2">STAS domain-containing protein</fullName>
    </submittedName>
</protein>
<keyword evidence="3" id="KW-1185">Reference proteome</keyword>
<dbReference type="SUPFAM" id="SSF52091">
    <property type="entry name" value="SpoIIaa-like"/>
    <property type="match status" value="1"/>
</dbReference>
<dbReference type="InterPro" id="IPR058548">
    <property type="entry name" value="MlaB-like_STAS"/>
</dbReference>
<organism evidence="2 3">
    <name type="scientific">Streptomyces physcomitrii</name>
    <dbReference type="NCBI Taxonomy" id="2724184"/>
    <lineage>
        <taxon>Bacteria</taxon>
        <taxon>Bacillati</taxon>
        <taxon>Actinomycetota</taxon>
        <taxon>Actinomycetes</taxon>
        <taxon>Kitasatosporales</taxon>
        <taxon>Streptomycetaceae</taxon>
        <taxon>Streptomyces</taxon>
    </lineage>
</organism>
<feature type="domain" description="STAS" evidence="1">
    <location>
        <begin position="10"/>
        <end position="119"/>
    </location>
</feature>
<dbReference type="PANTHER" id="PTHR33495:SF2">
    <property type="entry name" value="ANTI-SIGMA FACTOR ANTAGONIST TM_1081-RELATED"/>
    <property type="match status" value="1"/>
</dbReference>
<dbReference type="RefSeq" id="WP_168539504.1">
    <property type="nucleotide sequence ID" value="NZ_JAAWWP010000007.1"/>
</dbReference>
<dbReference type="PANTHER" id="PTHR33495">
    <property type="entry name" value="ANTI-SIGMA FACTOR ANTAGONIST TM_1081-RELATED-RELATED"/>
    <property type="match status" value="1"/>
</dbReference>
<dbReference type="Gene3D" id="3.30.750.24">
    <property type="entry name" value="STAS domain"/>
    <property type="match status" value="1"/>
</dbReference>
<dbReference type="PROSITE" id="PS50801">
    <property type="entry name" value="STAS"/>
    <property type="match status" value="1"/>
</dbReference>
<dbReference type="InterPro" id="IPR036513">
    <property type="entry name" value="STAS_dom_sf"/>
</dbReference>
<reference evidence="2 3" key="1">
    <citation type="submission" date="2020-04" db="EMBL/GenBank/DDBJ databases">
        <title>Phylogenetic Diversity and Antibacterial Activity against Ralstonia solanacearum of Endophytic Actinomycete Isolated from Moss.</title>
        <authorList>
            <person name="Zhuang X."/>
        </authorList>
    </citation>
    <scope>NUCLEOTIDE SEQUENCE [LARGE SCALE GENOMIC DNA]</scope>
    <source>
        <strain evidence="2 3">LD120</strain>
    </source>
</reference>
<comment type="caution">
    <text evidence="2">The sequence shown here is derived from an EMBL/GenBank/DDBJ whole genome shotgun (WGS) entry which is preliminary data.</text>
</comment>
<dbReference type="Pfam" id="PF13466">
    <property type="entry name" value="STAS_2"/>
    <property type="match status" value="1"/>
</dbReference>
<name>A0ABX1H2Z0_9ACTN</name>
<proteinExistence type="predicted"/>
<gene>
    <name evidence="2" type="ORF">HFV08_14515</name>
</gene>
<evidence type="ECO:0000313" key="3">
    <source>
        <dbReference type="Proteomes" id="UP000772196"/>
    </source>
</evidence>
<evidence type="ECO:0000259" key="1">
    <source>
        <dbReference type="PROSITE" id="PS50801"/>
    </source>
</evidence>
<dbReference type="CDD" id="cd07043">
    <property type="entry name" value="STAS_anti-anti-sigma_factors"/>
    <property type="match status" value="1"/>
</dbReference>
<accession>A0ABX1H2Z0</accession>
<dbReference type="EMBL" id="JAAWWP010000007">
    <property type="protein sequence ID" value="NKI42428.1"/>
    <property type="molecule type" value="Genomic_DNA"/>
</dbReference>
<evidence type="ECO:0000313" key="2">
    <source>
        <dbReference type="EMBL" id="NKI42428.1"/>
    </source>
</evidence>